<accession>A0A5B0PK99</accession>
<keyword evidence="3" id="KW-1185">Reference proteome</keyword>
<reference evidence="2 3" key="1">
    <citation type="submission" date="2019-05" db="EMBL/GenBank/DDBJ databases">
        <title>Emergence of the Ug99 lineage of the wheat stem rust pathogen through somatic hybridization.</title>
        <authorList>
            <person name="Li F."/>
            <person name="Upadhyaya N.M."/>
            <person name="Sperschneider J."/>
            <person name="Matny O."/>
            <person name="Nguyen-Phuc H."/>
            <person name="Mago R."/>
            <person name="Raley C."/>
            <person name="Miller M.E."/>
            <person name="Silverstein K.A.T."/>
            <person name="Henningsen E."/>
            <person name="Hirsch C.D."/>
            <person name="Visser B."/>
            <person name="Pretorius Z.A."/>
            <person name="Steffenson B.J."/>
            <person name="Schwessinger B."/>
            <person name="Dodds P.N."/>
            <person name="Figueroa M."/>
        </authorList>
    </citation>
    <scope>NUCLEOTIDE SEQUENCE [LARGE SCALE GENOMIC DNA]</scope>
    <source>
        <strain evidence="2">21-0</strain>
    </source>
</reference>
<evidence type="ECO:0000256" key="1">
    <source>
        <dbReference type="SAM" id="MobiDB-lite"/>
    </source>
</evidence>
<proteinExistence type="predicted"/>
<organism evidence="2 3">
    <name type="scientific">Puccinia graminis f. sp. tritici</name>
    <dbReference type="NCBI Taxonomy" id="56615"/>
    <lineage>
        <taxon>Eukaryota</taxon>
        <taxon>Fungi</taxon>
        <taxon>Dikarya</taxon>
        <taxon>Basidiomycota</taxon>
        <taxon>Pucciniomycotina</taxon>
        <taxon>Pucciniomycetes</taxon>
        <taxon>Pucciniales</taxon>
        <taxon>Pucciniaceae</taxon>
        <taxon>Puccinia</taxon>
    </lineage>
</organism>
<sequence length="133" mass="14586">MKPGRVQVKKQCPDPTRQKWRVGSGRVIQSILLPELEPPSGACGCIFDQITLPNPISQIPEALVVTRRSPGSQDPDSAEGCVGQLKNLKPTPSTGHWTALKRVGSQSTRTRPDTRRVAGHLRVNPTHFHPDLN</sequence>
<dbReference type="AlphaFoldDB" id="A0A5B0PK99"/>
<protein>
    <submittedName>
        <fullName evidence="2">Uncharacterized protein</fullName>
    </submittedName>
</protein>
<evidence type="ECO:0000313" key="2">
    <source>
        <dbReference type="EMBL" id="KAA1102027.1"/>
    </source>
</evidence>
<comment type="caution">
    <text evidence="2">The sequence shown here is derived from an EMBL/GenBank/DDBJ whole genome shotgun (WGS) entry which is preliminary data.</text>
</comment>
<dbReference type="EMBL" id="VSWC01000053">
    <property type="protein sequence ID" value="KAA1102027.1"/>
    <property type="molecule type" value="Genomic_DNA"/>
</dbReference>
<gene>
    <name evidence="2" type="ORF">PGT21_035228</name>
</gene>
<feature type="region of interest" description="Disordered" evidence="1">
    <location>
        <begin position="86"/>
        <end position="116"/>
    </location>
</feature>
<evidence type="ECO:0000313" key="3">
    <source>
        <dbReference type="Proteomes" id="UP000324748"/>
    </source>
</evidence>
<dbReference type="Proteomes" id="UP000324748">
    <property type="component" value="Unassembled WGS sequence"/>
</dbReference>
<name>A0A5B0PK99_PUCGR</name>